<accession>A0A9P6F387</accession>
<name>A0A9P6F387_9FUNG</name>
<evidence type="ECO:0000313" key="1">
    <source>
        <dbReference type="EMBL" id="KAF9540910.1"/>
    </source>
</evidence>
<dbReference type="EMBL" id="JAAAXW010000184">
    <property type="protein sequence ID" value="KAF9540910.1"/>
    <property type="molecule type" value="Genomic_DNA"/>
</dbReference>
<dbReference type="Proteomes" id="UP000723463">
    <property type="component" value="Unassembled WGS sequence"/>
</dbReference>
<sequence>MHMQSVRKKRSDRAEKAKLAPLFHFQRTWVNAPNQNLHLELAGQLLRRSLARKDYERAFTIYGTLTSCKSSNEELLWKVGSEILSRNKEYEPTCLQFLKLVLAQTKHYKDSVAVELALYQMRCGHINDARATLEPYINAFAYKDNAQLQGYFGVIEFALFNMAVEEKRASRGSSSRTSQHAGYHHGGSFNLLGDSQEGSDEYDDDSDNESTLWDARIMSHKRGAIKHLELALKLDSRNDGFLAYLVRLKCGRVEMTGWDRRRSSNKRKTAIREMRAYLKQFYNDNTSSMLALQLLTALENRERQKTLELILALNPAADSELYVRPLVKLMWKALPVEQMDIISRIADTKHSKVLYAKGSRDSEDVFHDRASTCLSLEQRTESDTKNSVDKDEIPGRTRSAMQEGKAASFLTGHQLDVSPLQPIAQLLLTRAEYNALKLWEEQEISKIALYYDTFRVSQSAFSKTAESRTKVVSFFDQLPPDRQPSWYMSIASILSV</sequence>
<dbReference type="GO" id="GO:0001164">
    <property type="term" value="F:RNA polymerase I core promoter sequence-specific DNA binding"/>
    <property type="evidence" value="ECO:0007669"/>
    <property type="project" value="InterPro"/>
</dbReference>
<keyword evidence="2" id="KW-1185">Reference proteome</keyword>
<dbReference type="AlphaFoldDB" id="A0A9P6F387"/>
<protein>
    <submittedName>
        <fullName evidence="1">Uncharacterized protein</fullName>
    </submittedName>
</protein>
<evidence type="ECO:0000313" key="2">
    <source>
        <dbReference type="Proteomes" id="UP000723463"/>
    </source>
</evidence>
<gene>
    <name evidence="1" type="ORF">EC957_003657</name>
</gene>
<comment type="caution">
    <text evidence="1">The sequence shown here is derived from an EMBL/GenBank/DDBJ whole genome shotgun (WGS) entry which is preliminary data.</text>
</comment>
<dbReference type="InterPro" id="IPR007224">
    <property type="entry name" value="TIF_Rrn11"/>
</dbReference>
<proteinExistence type="predicted"/>
<dbReference type="GO" id="GO:0001181">
    <property type="term" value="F:RNA polymerase I general transcription initiation factor activity"/>
    <property type="evidence" value="ECO:0007669"/>
    <property type="project" value="InterPro"/>
</dbReference>
<reference evidence="1" key="1">
    <citation type="journal article" date="2020" name="Fungal Divers.">
        <title>Resolving the Mortierellaceae phylogeny through synthesis of multi-gene phylogenetics and phylogenomics.</title>
        <authorList>
            <person name="Vandepol N."/>
            <person name="Liber J."/>
            <person name="Desiro A."/>
            <person name="Na H."/>
            <person name="Kennedy M."/>
            <person name="Barry K."/>
            <person name="Grigoriev I.V."/>
            <person name="Miller A.N."/>
            <person name="O'Donnell K."/>
            <person name="Stajich J.E."/>
            <person name="Bonito G."/>
        </authorList>
    </citation>
    <scope>NUCLEOTIDE SEQUENCE</scope>
    <source>
        <strain evidence="1">NRRL 2591</strain>
    </source>
</reference>
<dbReference type="Pfam" id="PF04090">
    <property type="entry name" value="Rrn11"/>
    <property type="match status" value="1"/>
</dbReference>
<organism evidence="1 2">
    <name type="scientific">Mortierella hygrophila</name>
    <dbReference type="NCBI Taxonomy" id="979708"/>
    <lineage>
        <taxon>Eukaryota</taxon>
        <taxon>Fungi</taxon>
        <taxon>Fungi incertae sedis</taxon>
        <taxon>Mucoromycota</taxon>
        <taxon>Mortierellomycotina</taxon>
        <taxon>Mortierellomycetes</taxon>
        <taxon>Mortierellales</taxon>
        <taxon>Mortierellaceae</taxon>
        <taxon>Mortierella</taxon>
    </lineage>
</organism>